<dbReference type="InterPro" id="IPR046867">
    <property type="entry name" value="AldOxase/xan_DH_MoCoBD2"/>
</dbReference>
<feature type="domain" description="Aldehyde oxidase/xanthine dehydrogenase second molybdopterin binding" evidence="1">
    <location>
        <begin position="4"/>
        <end position="52"/>
    </location>
</feature>
<dbReference type="PANTHER" id="PTHR45444:SF3">
    <property type="entry name" value="XANTHINE DEHYDROGENASE"/>
    <property type="match status" value="1"/>
</dbReference>
<keyword evidence="2" id="KW-0934">Plastid</keyword>
<reference evidence="2" key="2">
    <citation type="journal article" date="2019" name="Mol. Phylogenet. Evol.">
        <title>Reassessment of the classification of bryopsidales (chlorophyta) based on chloroplast phylogenomic analyses.</title>
        <authorList>
            <person name="Cremen M.C."/>
            <person name="Leliaert F."/>
            <person name="West J."/>
            <person name="Lam D.W."/>
            <person name="Shimada S."/>
            <person name="Lopez-Bautista J.M."/>
            <person name="Verbruggen H."/>
        </authorList>
    </citation>
    <scope>NUCLEOTIDE SEQUENCE</scope>
</reference>
<reference evidence="2" key="1">
    <citation type="submission" date="2018-07" db="EMBL/GenBank/DDBJ databases">
        <authorList>
            <person name="Quirk P.G."/>
            <person name="Krulwich T.A."/>
        </authorList>
    </citation>
    <scope>NUCLEOTIDE SEQUENCE</scope>
</reference>
<gene>
    <name evidence="2" type="primary">orf139</name>
</gene>
<dbReference type="Gene3D" id="3.30.365.10">
    <property type="entry name" value="Aldehyde oxidase/xanthine dehydrogenase, molybdopterin binding domain"/>
    <property type="match status" value="1"/>
</dbReference>
<organism evidence="2">
    <name type="scientific">Dichotomosiphon tuberosus</name>
    <dbReference type="NCBI Taxonomy" id="118263"/>
    <lineage>
        <taxon>Eukaryota</taxon>
        <taxon>Viridiplantae</taxon>
        <taxon>Chlorophyta</taxon>
        <taxon>core chlorophytes</taxon>
        <taxon>Ulvophyceae</taxon>
        <taxon>TCBD clade</taxon>
        <taxon>Bryopsidales</taxon>
        <taxon>Halimedineae</taxon>
        <taxon>Dichotomosiphonaceae</taxon>
        <taxon>Dichotomosiphon</taxon>
    </lineage>
</organism>
<evidence type="ECO:0000313" key="2">
    <source>
        <dbReference type="EMBL" id="AYC63819.1"/>
    </source>
</evidence>
<sequence>MFKIEGAFVQGMGWLCLEEVIYGDSKNNWIPYGQLYSCGPGLYKIPTVNDIPIDFRIKLLSNVPNTRTIHSSKAIGEPPLSLSNSVFFALKNAVAEARRQNGKSTMEWFDLEAPCTPEKLCLACGNLKQDDFCKILCSL</sequence>
<proteinExistence type="predicted"/>
<dbReference type="GO" id="GO:0016491">
    <property type="term" value="F:oxidoreductase activity"/>
    <property type="evidence" value="ECO:0007669"/>
    <property type="project" value="InterPro"/>
</dbReference>
<dbReference type="InterPro" id="IPR037165">
    <property type="entry name" value="AldOxase/xan_DH_Mopterin-bd_sf"/>
</dbReference>
<accession>A0A386AWU0</accession>
<dbReference type="InterPro" id="IPR016208">
    <property type="entry name" value="Ald_Oxase/xanthine_DH-like"/>
</dbReference>
<dbReference type="Pfam" id="PF20256">
    <property type="entry name" value="MoCoBD_2"/>
    <property type="match status" value="1"/>
</dbReference>
<protein>
    <recommendedName>
        <fullName evidence="1">Aldehyde oxidase/xanthine dehydrogenase second molybdopterin binding domain-containing protein</fullName>
    </recommendedName>
</protein>
<name>A0A386AWU0_9CHLO</name>
<dbReference type="SUPFAM" id="SSF56003">
    <property type="entry name" value="Molybdenum cofactor-binding domain"/>
    <property type="match status" value="1"/>
</dbReference>
<evidence type="ECO:0000259" key="1">
    <source>
        <dbReference type="Pfam" id="PF20256"/>
    </source>
</evidence>
<dbReference type="GO" id="GO:0005506">
    <property type="term" value="F:iron ion binding"/>
    <property type="evidence" value="ECO:0007669"/>
    <property type="project" value="InterPro"/>
</dbReference>
<geneLocation type="chloroplast" evidence="2"/>
<dbReference type="AlphaFoldDB" id="A0A386AWU0"/>
<keyword evidence="2" id="KW-0150">Chloroplast</keyword>
<dbReference type="PANTHER" id="PTHR45444">
    <property type="entry name" value="XANTHINE DEHYDROGENASE"/>
    <property type="match status" value="1"/>
</dbReference>
<dbReference type="EMBL" id="MH591081">
    <property type="protein sequence ID" value="AYC63819.1"/>
    <property type="molecule type" value="Genomic_DNA"/>
</dbReference>